<accession>A0A1J7BHN9</accession>
<dbReference type="Pfam" id="PF21831">
    <property type="entry name" value="DUF6891"/>
    <property type="match status" value="1"/>
</dbReference>
<dbReference type="EMBL" id="MLCF01000027">
    <property type="protein sequence ID" value="OIV38211.1"/>
    <property type="molecule type" value="Genomic_DNA"/>
</dbReference>
<feature type="domain" description="DUF6891" evidence="1">
    <location>
        <begin position="55"/>
        <end position="240"/>
    </location>
</feature>
<evidence type="ECO:0000313" key="2">
    <source>
        <dbReference type="EMBL" id="OIV38211.1"/>
    </source>
</evidence>
<organism evidence="2 3">
    <name type="scientific">Mangrovactinospora gilvigrisea</name>
    <dbReference type="NCBI Taxonomy" id="1428644"/>
    <lineage>
        <taxon>Bacteria</taxon>
        <taxon>Bacillati</taxon>
        <taxon>Actinomycetota</taxon>
        <taxon>Actinomycetes</taxon>
        <taxon>Kitasatosporales</taxon>
        <taxon>Streptomycetaceae</taxon>
        <taxon>Mangrovactinospora</taxon>
    </lineage>
</organism>
<dbReference type="RefSeq" id="WP_071655848.1">
    <property type="nucleotide sequence ID" value="NZ_MLCF01000027.1"/>
</dbReference>
<dbReference type="OrthoDB" id="5515732at2"/>
<evidence type="ECO:0000313" key="3">
    <source>
        <dbReference type="Proteomes" id="UP000243342"/>
    </source>
</evidence>
<dbReference type="STRING" id="1428644.BIV57_07145"/>
<proteinExistence type="predicted"/>
<protein>
    <recommendedName>
        <fullName evidence="1">DUF6891 domain-containing protein</fullName>
    </recommendedName>
</protein>
<reference evidence="2 3" key="1">
    <citation type="submission" date="2016-10" db="EMBL/GenBank/DDBJ databases">
        <title>Genome sequence of Streptomyces gilvigriseus MUSC 26.</title>
        <authorList>
            <person name="Lee L.-H."/>
            <person name="Ser H.-L."/>
        </authorList>
    </citation>
    <scope>NUCLEOTIDE SEQUENCE [LARGE SCALE GENOMIC DNA]</scope>
    <source>
        <strain evidence="2 3">MUSC 26</strain>
    </source>
</reference>
<evidence type="ECO:0000259" key="1">
    <source>
        <dbReference type="Pfam" id="PF21831"/>
    </source>
</evidence>
<name>A0A1J7BHN9_9ACTN</name>
<sequence>MSLDAQTHALLTAVARRSAAETDGSAYDILEAVGEFAQERGIPASAAEMEHLADAAAVEHTAARFVAEGYAAFDEVCEDVTTTMAEEEQITLAPATVQAIVAAAWDARLQEQRTWPDVTDNDRLARAFDDLEASGIVAREDFTCCAQCAANEIDDEIRPGSAPEGYVYFHNQDTQRAVEGGPLLLGFGSFVAAGHPDYPALSRTVGTRVMAALSAHGLTADWDGDPGRRIAVTLAWRKRLP</sequence>
<gene>
    <name evidence="2" type="ORF">BIV57_07145</name>
</gene>
<dbReference type="AlphaFoldDB" id="A0A1J7BHN9"/>
<dbReference type="Proteomes" id="UP000243342">
    <property type="component" value="Unassembled WGS sequence"/>
</dbReference>
<comment type="caution">
    <text evidence="2">The sequence shown here is derived from an EMBL/GenBank/DDBJ whole genome shotgun (WGS) entry which is preliminary data.</text>
</comment>
<dbReference type="InterPro" id="IPR054186">
    <property type="entry name" value="DUF6891"/>
</dbReference>
<keyword evidence="3" id="KW-1185">Reference proteome</keyword>